<feature type="compositionally biased region" description="Low complexity" evidence="7">
    <location>
        <begin position="1695"/>
        <end position="1707"/>
    </location>
</feature>
<dbReference type="InterPro" id="IPR009003">
    <property type="entry name" value="Peptidase_S1_PA"/>
</dbReference>
<keyword evidence="2" id="KW-0732">Signal</keyword>
<proteinExistence type="predicted"/>
<sequence length="1856" mass="201369">MSDNPEKAVGCQEVQSCHYLKRDSPVYPSSSSSPARPACSCPSRVHPIPIQPSSCSPACLAFLIQALLMLFALLIPCSDGFPGSDPCLSLDFALACKDDCSWLRASLRRRVEEGLSRRGGRAGRGSPVDVKEEEQEATGLSFDCLSSQRLVQPMAESRSPAAESASELYSPGSIGAVGSNCPTDGAIFPLSKSSVDMVTSPLHQDELRKSSSSPTCSRTPSDKFAKTPVTNDYQGGRPGEPGGPGRTQQNQGGPHGGLSGSHRAERPRSIAETAPSHRTGAGSPLEAVAHSRLRAGDGGAAVFRGPSLSHRDLREEQPGPPQQLGQRSLSASLHTAREAPGPCPRRSETGAPCPGAGYCGRDAPRCPTLVCKQPMQLLQSNTMTTCRSNSPTQQQGGGVRICMPSPPHGEGDGEAEARFHGHGGLEDTFAAYCHSLPIPTPAQLLPCPTGAEGGAQRPPPHLALLSFPRLISSVSETGLDAQHVLACCRADCPEQGGAYPIPPRVGGGAQPGEAKVTREMGTMTSRGELRDVGVQTGPVESPPAHVFPEVSLAADEGGGAGEESNGAAGGQKSPIKEVMWDAEGMTWEVYGASVDPEELGLAIQKHLELQIKEKAGCVAKLTRQDTITSQQSRRRRKRGFTMASLRNPTCCARSSAVKLLVAPAEQSSARELSLASLFPIAPAALHKYGGVRLRAVTLENEHQEPAVVVPHAGARRHPGRLPPAATCSPKPFTSDCGLSHFKPNTAERIVSGNEARPHSWPWQVSLQVRPRGSKHYIHVCGGTLVHKNWVLTAAHCFQKGKAEDAGSWRIVLGKHQLRRSENAERVFPVRRIYRHERFRYPAHSELDYDIALVKAATDIQPTNFIRYACLPRRQTALKPGHYCWVTGWGDTRGGKENVSLAEALNQARLPIIDFKTCKQKKFWGGRVRDSMICAGFRDTEGPPAACQGDSGGPLLCQQGRDRWEVHGVVSFGPIGCTVENKPSVFTRTAAYAGWFVTSFTSFCAHRSRCDIRVENSTGVTLLSMSPVEDCEKTVLRQCVQARSQLETAIAGVSRTEATLRDNSREVKSQLHSCISRHLEFLRSREVWLLEQIDIVQQLKEEALHQQLQQLHWLWGQFDILIHQLENSNTHDLANQITSCLEKLSSLNLKPEETPEMSFQADVRSLRQAITSFGTIGTQHMEVPPSSPLKSTSSSDRPWLQQSCPLAAKKQRVEPERGTPLADWLLGSRPASSGPVGYQSSKNPQDWLVSSGERVQASRPLAPFDFHKAWGQLKDLEVWLLREKTPVRERTMSNSSTTSTFSIEKIDESEFNLSMEEEEEEEADEEEEEEKGKKEESAEVAPETEELDGWLITPPPSGEGERGDASRWKQVFQPFQEVFRSSDWLVKSDCGSCCATRTKAVEIENLGKLMCLKQSPPATPAASAPVPTLEAWLVQAPPTALPITVEQVCKANEPCRSFSQCVCDENCGREALCAWLLKKEGRDKNGVATGKGGRPTHAQQQQVEAILEAWLHPSRGGSPALSSLSAWVSPTARGQEKASREESSSQPANPFHRPLQSDSWVLPAKTHTAPAATQSHAETPAPTSGDTEEDKWLLRKRAQAQERYGLPTVCDLFTCMKLGGDKEKWLQRAPIQVPLEQGSPAPVLEGHTVCGYLWLPFNQQPMKALKTSTQGVELNSSAARDLSSPPSLVPRGGDDSSSSSSPASTYSSRPNLRGTPRGGAGGQKGPEFTVSEFLRYPRVQKWVGRAALQVIPVAVEGVQCRNGQARQAAPGSPAKPSWVNTHSQAACDKCLDHHRAFNGETELQAGVNKCKTILAELADRRGWGHAKVTRRGLNVTDCVSRELSPLQSLLSAGLEQK</sequence>
<gene>
    <name evidence="9" type="ORF">SKAU_G00159980</name>
</gene>
<feature type="region of interest" description="Disordered" evidence="7">
    <location>
        <begin position="113"/>
        <end position="133"/>
    </location>
</feature>
<evidence type="ECO:0000256" key="4">
    <source>
        <dbReference type="ARBA" id="ARBA00022825"/>
    </source>
</evidence>
<feature type="compositionally biased region" description="Gly residues" evidence="7">
    <location>
        <begin position="236"/>
        <end position="245"/>
    </location>
</feature>
<protein>
    <recommendedName>
        <fullName evidence="8">Peptidase S1 domain-containing protein</fullName>
    </recommendedName>
</protein>
<feature type="region of interest" description="Disordered" evidence="7">
    <location>
        <begin position="1304"/>
        <end position="1364"/>
    </location>
</feature>
<dbReference type="PRINTS" id="PR00722">
    <property type="entry name" value="CHYMOTRYPSIN"/>
</dbReference>
<dbReference type="GO" id="GO:0004252">
    <property type="term" value="F:serine-type endopeptidase activity"/>
    <property type="evidence" value="ECO:0007669"/>
    <property type="project" value="InterPro"/>
</dbReference>
<keyword evidence="3 6" id="KW-0378">Hydrolase</keyword>
<dbReference type="PROSITE" id="PS50240">
    <property type="entry name" value="TRYPSIN_DOM"/>
    <property type="match status" value="1"/>
</dbReference>
<dbReference type="SMART" id="SM00020">
    <property type="entry name" value="Tryp_SPc"/>
    <property type="match status" value="1"/>
</dbReference>
<feature type="compositionally biased region" description="Low complexity" evidence="7">
    <location>
        <begin position="1187"/>
        <end position="1197"/>
    </location>
</feature>
<feature type="region of interest" description="Disordered" evidence="7">
    <location>
        <begin position="1527"/>
        <end position="1589"/>
    </location>
</feature>
<dbReference type="InterPro" id="IPR022174">
    <property type="entry name" value="NCOA4_N"/>
</dbReference>
<evidence type="ECO:0000256" key="2">
    <source>
        <dbReference type="ARBA" id="ARBA00022729"/>
    </source>
</evidence>
<organism evidence="9 10">
    <name type="scientific">Synaphobranchus kaupii</name>
    <name type="common">Kaup's arrowtooth eel</name>
    <dbReference type="NCBI Taxonomy" id="118154"/>
    <lineage>
        <taxon>Eukaryota</taxon>
        <taxon>Metazoa</taxon>
        <taxon>Chordata</taxon>
        <taxon>Craniata</taxon>
        <taxon>Vertebrata</taxon>
        <taxon>Euteleostomi</taxon>
        <taxon>Actinopterygii</taxon>
        <taxon>Neopterygii</taxon>
        <taxon>Teleostei</taxon>
        <taxon>Anguilliformes</taxon>
        <taxon>Synaphobranchidae</taxon>
        <taxon>Synaphobranchus</taxon>
    </lineage>
</organism>
<dbReference type="PANTHER" id="PTHR17085">
    <property type="entry name" value="NUCLEAR RECEPTOR COACTIVATOR 4"/>
    <property type="match status" value="1"/>
</dbReference>
<dbReference type="InterPro" id="IPR001254">
    <property type="entry name" value="Trypsin_dom"/>
</dbReference>
<feature type="region of interest" description="Disordered" evidence="7">
    <location>
        <begin position="1667"/>
        <end position="1725"/>
    </location>
</feature>
<feature type="compositionally biased region" description="Polar residues" evidence="7">
    <location>
        <begin position="1570"/>
        <end position="1584"/>
    </location>
</feature>
<dbReference type="Proteomes" id="UP001152622">
    <property type="component" value="Chromosome 5"/>
</dbReference>
<dbReference type="PROSITE" id="PS00135">
    <property type="entry name" value="TRYPSIN_SER"/>
    <property type="match status" value="1"/>
</dbReference>
<dbReference type="SUPFAM" id="SSF50494">
    <property type="entry name" value="Trypsin-like serine proteases"/>
    <property type="match status" value="1"/>
</dbReference>
<keyword evidence="4 6" id="KW-0720">Serine protease</keyword>
<feature type="region of interest" description="Disordered" evidence="7">
    <location>
        <begin position="1177"/>
        <end position="1198"/>
    </location>
</feature>
<dbReference type="CDD" id="cd00190">
    <property type="entry name" value="Tryp_SPc"/>
    <property type="match status" value="1"/>
</dbReference>
<comment type="caution">
    <text evidence="9">The sequence shown here is derived from an EMBL/GenBank/DDBJ whole genome shotgun (WGS) entry which is preliminary data.</text>
</comment>
<dbReference type="InterPro" id="IPR032745">
    <property type="entry name" value="GRIN_C"/>
</dbReference>
<reference evidence="9" key="1">
    <citation type="journal article" date="2023" name="Science">
        <title>Genome structures resolve the early diversification of teleost fishes.</title>
        <authorList>
            <person name="Parey E."/>
            <person name="Louis A."/>
            <person name="Montfort J."/>
            <person name="Bouchez O."/>
            <person name="Roques C."/>
            <person name="Iampietro C."/>
            <person name="Lluch J."/>
            <person name="Castinel A."/>
            <person name="Donnadieu C."/>
            <person name="Desvignes T."/>
            <person name="Floi Bucao C."/>
            <person name="Jouanno E."/>
            <person name="Wen M."/>
            <person name="Mejri S."/>
            <person name="Dirks R."/>
            <person name="Jansen H."/>
            <person name="Henkel C."/>
            <person name="Chen W.J."/>
            <person name="Zahm M."/>
            <person name="Cabau C."/>
            <person name="Klopp C."/>
            <person name="Thompson A.W."/>
            <person name="Robinson-Rechavi M."/>
            <person name="Braasch I."/>
            <person name="Lecointre G."/>
            <person name="Bobe J."/>
            <person name="Postlethwait J.H."/>
            <person name="Berthelot C."/>
            <person name="Roest Crollius H."/>
            <person name="Guiguen Y."/>
        </authorList>
    </citation>
    <scope>NUCLEOTIDE SEQUENCE</scope>
    <source>
        <strain evidence="9">WJC10195</strain>
    </source>
</reference>
<dbReference type="InterPro" id="IPR001314">
    <property type="entry name" value="Peptidase_S1A"/>
</dbReference>
<evidence type="ECO:0000313" key="10">
    <source>
        <dbReference type="Proteomes" id="UP001152622"/>
    </source>
</evidence>
<evidence type="ECO:0000259" key="8">
    <source>
        <dbReference type="PROSITE" id="PS50240"/>
    </source>
</evidence>
<keyword evidence="10" id="KW-1185">Reference proteome</keyword>
<dbReference type="EMBL" id="JAINUF010000005">
    <property type="protein sequence ID" value="KAJ8359473.1"/>
    <property type="molecule type" value="Genomic_DNA"/>
</dbReference>
<dbReference type="InterPro" id="IPR018114">
    <property type="entry name" value="TRYPSIN_HIS"/>
</dbReference>
<dbReference type="GO" id="GO:0009725">
    <property type="term" value="P:response to hormone"/>
    <property type="evidence" value="ECO:0007669"/>
    <property type="project" value="TreeGrafter"/>
</dbReference>
<feature type="region of interest" description="Disordered" evidence="7">
    <location>
        <begin position="311"/>
        <end position="352"/>
    </location>
</feature>
<keyword evidence="1 6" id="KW-0645">Protease</keyword>
<feature type="compositionally biased region" description="Acidic residues" evidence="7">
    <location>
        <begin position="1306"/>
        <end position="1328"/>
    </location>
</feature>
<evidence type="ECO:0000256" key="1">
    <source>
        <dbReference type="ARBA" id="ARBA00022670"/>
    </source>
</evidence>
<dbReference type="GO" id="GO:0006508">
    <property type="term" value="P:proteolysis"/>
    <property type="evidence" value="ECO:0007669"/>
    <property type="project" value="UniProtKB-KW"/>
</dbReference>
<dbReference type="PROSITE" id="PS00134">
    <property type="entry name" value="TRYPSIN_HIS"/>
    <property type="match status" value="1"/>
</dbReference>
<dbReference type="FunFam" id="2.40.10.10:FF:000120">
    <property type="entry name" value="Putative serine protease"/>
    <property type="match status" value="1"/>
</dbReference>
<dbReference type="Gene3D" id="2.40.10.10">
    <property type="entry name" value="Trypsin-like serine proteases"/>
    <property type="match status" value="2"/>
</dbReference>
<dbReference type="OrthoDB" id="6334544at2759"/>
<evidence type="ECO:0000256" key="6">
    <source>
        <dbReference type="RuleBase" id="RU363034"/>
    </source>
</evidence>
<dbReference type="InterPro" id="IPR043504">
    <property type="entry name" value="Peptidase_S1_PA_chymotrypsin"/>
</dbReference>
<dbReference type="Pfam" id="PF12489">
    <property type="entry name" value="ARA70"/>
    <property type="match status" value="2"/>
</dbReference>
<feature type="compositionally biased region" description="Low complexity" evidence="7">
    <location>
        <begin position="210"/>
        <end position="219"/>
    </location>
</feature>
<dbReference type="PANTHER" id="PTHR17085:SF3">
    <property type="entry name" value="NUCLEAR RECEPTOR COACTIVATOR 4"/>
    <property type="match status" value="1"/>
</dbReference>
<evidence type="ECO:0000256" key="7">
    <source>
        <dbReference type="SAM" id="MobiDB-lite"/>
    </source>
</evidence>
<evidence type="ECO:0000256" key="3">
    <source>
        <dbReference type="ARBA" id="ARBA00022801"/>
    </source>
</evidence>
<evidence type="ECO:0000313" key="9">
    <source>
        <dbReference type="EMBL" id="KAJ8359473.1"/>
    </source>
</evidence>
<keyword evidence="5" id="KW-1015">Disulfide bond</keyword>
<dbReference type="InterPro" id="IPR033116">
    <property type="entry name" value="TRYPSIN_SER"/>
</dbReference>
<accession>A0A9Q1FIH2</accession>
<name>A0A9Q1FIH2_SYNKA</name>
<feature type="compositionally biased region" description="Basic and acidic residues" evidence="7">
    <location>
        <begin position="1533"/>
        <end position="1542"/>
    </location>
</feature>
<feature type="compositionally biased region" description="Polar residues" evidence="7">
    <location>
        <begin position="1667"/>
        <end position="1677"/>
    </location>
</feature>
<dbReference type="GO" id="GO:0006879">
    <property type="term" value="P:intracellular iron ion homeostasis"/>
    <property type="evidence" value="ECO:0007669"/>
    <property type="project" value="InterPro"/>
</dbReference>
<dbReference type="InterPro" id="IPR039947">
    <property type="entry name" value="NCoA-4"/>
</dbReference>
<dbReference type="Pfam" id="PF00089">
    <property type="entry name" value="Trypsin"/>
    <property type="match status" value="1"/>
</dbReference>
<feature type="region of interest" description="Disordered" evidence="7">
    <location>
        <begin position="199"/>
        <end position="284"/>
    </location>
</feature>
<feature type="region of interest" description="Disordered" evidence="7">
    <location>
        <begin position="1221"/>
        <end position="1241"/>
    </location>
</feature>
<feature type="domain" description="Peptidase S1" evidence="8">
    <location>
        <begin position="749"/>
        <end position="1000"/>
    </location>
</feature>
<dbReference type="Pfam" id="PF15235">
    <property type="entry name" value="GRIN_C"/>
    <property type="match status" value="1"/>
</dbReference>
<dbReference type="GO" id="GO:0003713">
    <property type="term" value="F:transcription coactivator activity"/>
    <property type="evidence" value="ECO:0007669"/>
    <property type="project" value="InterPro"/>
</dbReference>
<evidence type="ECO:0000256" key="5">
    <source>
        <dbReference type="ARBA" id="ARBA00023157"/>
    </source>
</evidence>